<organism evidence="8 9">
    <name type="scientific">Steinernema carpocapsae</name>
    <name type="common">Entomopathogenic nematode</name>
    <dbReference type="NCBI Taxonomy" id="34508"/>
    <lineage>
        <taxon>Eukaryota</taxon>
        <taxon>Metazoa</taxon>
        <taxon>Ecdysozoa</taxon>
        <taxon>Nematoda</taxon>
        <taxon>Chromadorea</taxon>
        <taxon>Rhabditida</taxon>
        <taxon>Tylenchina</taxon>
        <taxon>Panagrolaimomorpha</taxon>
        <taxon>Strongyloidoidea</taxon>
        <taxon>Steinernematidae</taxon>
        <taxon>Steinernema</taxon>
    </lineage>
</organism>
<dbReference type="STRING" id="34508.A0A4U5NSV1"/>
<dbReference type="PANTHER" id="PTHR28631:SF1">
    <property type="entry name" value="ACTIN MATURATION PROTEASE"/>
    <property type="match status" value="1"/>
</dbReference>
<evidence type="ECO:0000256" key="4">
    <source>
        <dbReference type="ARBA" id="ARBA00034725"/>
    </source>
</evidence>
<reference evidence="8 9" key="2">
    <citation type="journal article" date="2019" name="G3 (Bethesda)">
        <title>Hybrid Assembly of the Genome of the Entomopathogenic Nematode Steinernema carpocapsae Identifies the X-Chromosome.</title>
        <authorList>
            <person name="Serra L."/>
            <person name="Macchietto M."/>
            <person name="Macias-Munoz A."/>
            <person name="McGill C.J."/>
            <person name="Rodriguez I.M."/>
            <person name="Rodriguez B."/>
            <person name="Murad R."/>
            <person name="Mortazavi A."/>
        </authorList>
    </citation>
    <scope>NUCLEOTIDE SEQUENCE [LARGE SCALE GENOMIC DNA]</scope>
    <source>
        <strain evidence="8 9">ALL</strain>
    </source>
</reference>
<dbReference type="GO" id="GO:0006508">
    <property type="term" value="P:proteolysis"/>
    <property type="evidence" value="ECO:0007669"/>
    <property type="project" value="UniProtKB-KW"/>
</dbReference>
<dbReference type="GO" id="GO:0004177">
    <property type="term" value="F:aminopeptidase activity"/>
    <property type="evidence" value="ECO:0007669"/>
    <property type="project" value="UniProtKB-KW"/>
</dbReference>
<dbReference type="InterPro" id="IPR040043">
    <property type="entry name" value="ACTMAP"/>
</dbReference>
<dbReference type="AlphaFoldDB" id="A0A4U5NSV1"/>
<evidence type="ECO:0000256" key="3">
    <source>
        <dbReference type="ARBA" id="ARBA00022801"/>
    </source>
</evidence>
<proteinExistence type="inferred from homology"/>
<protein>
    <recommendedName>
        <fullName evidence="5">Actin maturation protease</fullName>
    </recommendedName>
    <alternativeName>
        <fullName evidence="6">Actin aminopeptidase ACTMAP</fullName>
    </alternativeName>
</protein>
<comment type="similarity">
    <text evidence="4">Belongs to the ACTMAP family.</text>
</comment>
<evidence type="ECO:0000313" key="8">
    <source>
        <dbReference type="EMBL" id="TKR86609.1"/>
    </source>
</evidence>
<evidence type="ECO:0000313" key="9">
    <source>
        <dbReference type="Proteomes" id="UP000298663"/>
    </source>
</evidence>
<comment type="caution">
    <text evidence="8">The sequence shown here is derived from an EMBL/GenBank/DDBJ whole genome shotgun (WGS) entry which is preliminary data.</text>
</comment>
<dbReference type="Proteomes" id="UP000298663">
    <property type="component" value="Unassembled WGS sequence"/>
</dbReference>
<keyword evidence="9" id="KW-1185">Reference proteome</keyword>
<dbReference type="PANTHER" id="PTHR28631">
    <property type="entry name" value="UPF0692 PROTEIN C19ORF54"/>
    <property type="match status" value="1"/>
</dbReference>
<evidence type="ECO:0000256" key="7">
    <source>
        <dbReference type="ARBA" id="ARBA00049041"/>
    </source>
</evidence>
<evidence type="ECO:0000256" key="1">
    <source>
        <dbReference type="ARBA" id="ARBA00022438"/>
    </source>
</evidence>
<dbReference type="EMBL" id="AZBU02000003">
    <property type="protein sequence ID" value="TKR86609.1"/>
    <property type="molecule type" value="Genomic_DNA"/>
</dbReference>
<name>A0A4U5NSV1_STECR</name>
<sequence>MDSGSNLSIPLYSRISFAISNSKCSSTEDESLPGGRYRLRLYFDLLLQHGPQCGLVALVNGLRMLGEDRYTVDTVFVAAKECEFTNNGEMFSPFWLADLANIVCETIQAKVIEFPSTKRLIQITNCDAEAILIPYDCEKNGEPGFHSGTKSHWCLCVGALTVSATFKGLKESATVPYNEDACEAFVFGIQGKSRYPGVWSIEALCRSNAQLRELGTVRASEELVYRLPENGVSELSGKCVLLQRRNSIIC</sequence>
<evidence type="ECO:0000256" key="5">
    <source>
        <dbReference type="ARBA" id="ARBA00034848"/>
    </source>
</evidence>
<gene>
    <name evidence="8" type="ORF">L596_011169</name>
</gene>
<dbReference type="Pfam" id="PF21646">
    <property type="entry name" value="ACTMAP-like_C"/>
    <property type="match status" value="1"/>
</dbReference>
<evidence type="ECO:0000256" key="2">
    <source>
        <dbReference type="ARBA" id="ARBA00022670"/>
    </source>
</evidence>
<keyword evidence="3" id="KW-0378">Hydrolase</keyword>
<keyword evidence="1" id="KW-0031">Aminopeptidase</keyword>
<accession>A0A4U5NSV1</accession>
<reference evidence="8 9" key="1">
    <citation type="journal article" date="2015" name="Genome Biol.">
        <title>Comparative genomics of Steinernema reveals deeply conserved gene regulatory networks.</title>
        <authorList>
            <person name="Dillman A.R."/>
            <person name="Macchietto M."/>
            <person name="Porter C.F."/>
            <person name="Rogers A."/>
            <person name="Williams B."/>
            <person name="Antoshechkin I."/>
            <person name="Lee M.M."/>
            <person name="Goodwin Z."/>
            <person name="Lu X."/>
            <person name="Lewis E.E."/>
            <person name="Goodrich-Blair H."/>
            <person name="Stock S.P."/>
            <person name="Adams B.J."/>
            <person name="Sternberg P.W."/>
            <person name="Mortazavi A."/>
        </authorList>
    </citation>
    <scope>NUCLEOTIDE SEQUENCE [LARGE SCALE GENOMIC DNA]</scope>
    <source>
        <strain evidence="8 9">ALL</strain>
    </source>
</reference>
<evidence type="ECO:0000256" key="6">
    <source>
        <dbReference type="ARBA" id="ARBA00034908"/>
    </source>
</evidence>
<dbReference type="OrthoDB" id="198816at2759"/>
<comment type="catalytic activity">
    <reaction evidence="7">
        <text>N-terminal N(alpha)-acetyl-L-cysteinyl-L-aspartyl-[protein] + H2O = N-terminal L-aspartyl-[protein] + N-acetyl-L-cysteine</text>
        <dbReference type="Rhea" id="RHEA:74579"/>
        <dbReference type="Rhea" id="RHEA-COMP:12669"/>
        <dbReference type="Rhea" id="RHEA-COMP:18395"/>
        <dbReference type="ChEBI" id="CHEBI:15377"/>
        <dbReference type="ChEBI" id="CHEBI:64720"/>
        <dbReference type="ChEBI" id="CHEBI:78236"/>
        <dbReference type="ChEBI" id="CHEBI:193599"/>
    </reaction>
    <physiologicalReaction direction="left-to-right" evidence="7">
        <dbReference type="Rhea" id="RHEA:74580"/>
    </physiologicalReaction>
</comment>
<keyword evidence="2" id="KW-0645">Protease</keyword>